<dbReference type="InterPro" id="IPR021916">
    <property type="entry name" value="DUF3527"/>
</dbReference>
<evidence type="ECO:0000256" key="2">
    <source>
        <dbReference type="SAM" id="Phobius"/>
    </source>
</evidence>
<dbReference type="AlphaFoldDB" id="A0A8J4RMU0"/>
<sequence>MENRFVNARKDGQQEDSLHNFSKTRELNGEESLDFSESKSKKLHTAPTLRMETVRDGLYFIHFQPPLSALQSFSIAVAIIYIRSSTLRPKKLRELK</sequence>
<evidence type="ECO:0000256" key="1">
    <source>
        <dbReference type="SAM" id="MobiDB-lite"/>
    </source>
</evidence>
<keyword evidence="2" id="KW-0472">Membrane</keyword>
<feature type="transmembrane region" description="Helical" evidence="2">
    <location>
        <begin position="59"/>
        <end position="82"/>
    </location>
</feature>
<dbReference type="Proteomes" id="UP000737018">
    <property type="component" value="Unassembled WGS sequence"/>
</dbReference>
<gene>
    <name evidence="3" type="ORF">CMV_007670</name>
</gene>
<protein>
    <submittedName>
        <fullName evidence="3">Uncharacterized protein</fullName>
    </submittedName>
</protein>
<organism evidence="3 4">
    <name type="scientific">Castanea mollissima</name>
    <name type="common">Chinese chestnut</name>
    <dbReference type="NCBI Taxonomy" id="60419"/>
    <lineage>
        <taxon>Eukaryota</taxon>
        <taxon>Viridiplantae</taxon>
        <taxon>Streptophyta</taxon>
        <taxon>Embryophyta</taxon>
        <taxon>Tracheophyta</taxon>
        <taxon>Spermatophyta</taxon>
        <taxon>Magnoliopsida</taxon>
        <taxon>eudicotyledons</taxon>
        <taxon>Gunneridae</taxon>
        <taxon>Pentapetalae</taxon>
        <taxon>rosids</taxon>
        <taxon>fabids</taxon>
        <taxon>Fagales</taxon>
        <taxon>Fagaceae</taxon>
        <taxon>Castanea</taxon>
    </lineage>
</organism>
<proteinExistence type="predicted"/>
<evidence type="ECO:0000313" key="3">
    <source>
        <dbReference type="EMBL" id="KAF3968449.1"/>
    </source>
</evidence>
<evidence type="ECO:0000313" key="4">
    <source>
        <dbReference type="Proteomes" id="UP000737018"/>
    </source>
</evidence>
<keyword evidence="4" id="KW-1185">Reference proteome</keyword>
<dbReference type="PANTHER" id="PTHR31390">
    <property type="entry name" value="EXPRESSED PROTEIN"/>
    <property type="match status" value="1"/>
</dbReference>
<dbReference type="Pfam" id="PF12043">
    <property type="entry name" value="DUF3527"/>
    <property type="match status" value="1"/>
</dbReference>
<feature type="compositionally biased region" description="Basic and acidic residues" evidence="1">
    <location>
        <begin position="1"/>
        <end position="28"/>
    </location>
</feature>
<keyword evidence="2" id="KW-1133">Transmembrane helix</keyword>
<name>A0A8J4RMU0_9ROSI</name>
<feature type="region of interest" description="Disordered" evidence="1">
    <location>
        <begin position="1"/>
        <end position="39"/>
    </location>
</feature>
<dbReference type="EMBL" id="JRKL02000770">
    <property type="protein sequence ID" value="KAF3968449.1"/>
    <property type="molecule type" value="Genomic_DNA"/>
</dbReference>
<dbReference type="PANTHER" id="PTHR31390:SF2">
    <property type="entry name" value="EXPRESSED PROTEIN"/>
    <property type="match status" value="1"/>
</dbReference>
<accession>A0A8J4RMU0</accession>
<reference evidence="3" key="1">
    <citation type="submission" date="2020-03" db="EMBL/GenBank/DDBJ databases">
        <title>Castanea mollissima Vanexum genome sequencing.</title>
        <authorList>
            <person name="Staton M."/>
        </authorList>
    </citation>
    <scope>NUCLEOTIDE SEQUENCE</scope>
    <source>
        <tissue evidence="3">Leaf</tissue>
    </source>
</reference>
<keyword evidence="2" id="KW-0812">Transmembrane</keyword>
<dbReference type="OrthoDB" id="767438at2759"/>
<comment type="caution">
    <text evidence="3">The sequence shown here is derived from an EMBL/GenBank/DDBJ whole genome shotgun (WGS) entry which is preliminary data.</text>
</comment>